<keyword evidence="4" id="KW-0687">Ribonucleoprotein</keyword>
<dbReference type="PANTHER" id="PTHR48035:SF4">
    <property type="entry name" value="RRM DOMAIN-CONTAINING PROTEIN"/>
    <property type="match status" value="1"/>
</dbReference>
<dbReference type="SUPFAM" id="SSF54928">
    <property type="entry name" value="RNA-binding domain, RBD"/>
    <property type="match status" value="2"/>
</dbReference>
<comment type="caution">
    <text evidence="4">The sequence shown here is derived from an EMBL/GenBank/DDBJ whole genome shotgun (WGS) entry which is preliminary data.</text>
</comment>
<feature type="domain" description="RRM" evidence="3">
    <location>
        <begin position="106"/>
        <end position="165"/>
    </location>
</feature>
<feature type="region of interest" description="Disordered" evidence="2">
    <location>
        <begin position="260"/>
        <end position="315"/>
    </location>
</feature>
<name>A0AAW2Y5J0_9LAMI</name>
<keyword evidence="1" id="KW-0694">RNA-binding</keyword>
<dbReference type="FunFam" id="3.30.70.330:FF:000051">
    <property type="entry name" value="Heterogeneous nuclear ribonucleoprotein 1"/>
    <property type="match status" value="1"/>
</dbReference>
<evidence type="ECO:0000256" key="2">
    <source>
        <dbReference type="SAM" id="MobiDB-lite"/>
    </source>
</evidence>
<protein>
    <submittedName>
        <fullName evidence="4">Heterogeneous nuclear ribonucleoprotein 1</fullName>
    </submittedName>
</protein>
<dbReference type="GO" id="GO:1990904">
    <property type="term" value="C:ribonucleoprotein complex"/>
    <property type="evidence" value="ECO:0007669"/>
    <property type="project" value="UniProtKB-KW"/>
</dbReference>
<dbReference type="SMART" id="SM00360">
    <property type="entry name" value="RRM"/>
    <property type="match status" value="2"/>
</dbReference>
<accession>A0AAW2Y5J0</accession>
<dbReference type="Pfam" id="PF00076">
    <property type="entry name" value="RRM_1"/>
    <property type="match status" value="2"/>
</dbReference>
<reference evidence="4" key="2">
    <citation type="journal article" date="2024" name="Plant">
        <title>Genomic evolution and insights into agronomic trait innovations of Sesamum species.</title>
        <authorList>
            <person name="Miao H."/>
            <person name="Wang L."/>
            <person name="Qu L."/>
            <person name="Liu H."/>
            <person name="Sun Y."/>
            <person name="Le M."/>
            <person name="Wang Q."/>
            <person name="Wei S."/>
            <person name="Zheng Y."/>
            <person name="Lin W."/>
            <person name="Duan Y."/>
            <person name="Cao H."/>
            <person name="Xiong S."/>
            <person name="Wang X."/>
            <person name="Wei L."/>
            <person name="Li C."/>
            <person name="Ma Q."/>
            <person name="Ju M."/>
            <person name="Zhao R."/>
            <person name="Li G."/>
            <person name="Mu C."/>
            <person name="Tian Q."/>
            <person name="Mei H."/>
            <person name="Zhang T."/>
            <person name="Gao T."/>
            <person name="Zhang H."/>
        </authorList>
    </citation>
    <scope>NUCLEOTIDE SEQUENCE</scope>
    <source>
        <strain evidence="4">KEN1</strain>
    </source>
</reference>
<dbReference type="InterPro" id="IPR053260">
    <property type="entry name" value="hnRNP"/>
</dbReference>
<dbReference type="GO" id="GO:0003723">
    <property type="term" value="F:RNA binding"/>
    <property type="evidence" value="ECO:0007669"/>
    <property type="project" value="UniProtKB-UniRule"/>
</dbReference>
<feature type="region of interest" description="Disordered" evidence="2">
    <location>
        <begin position="342"/>
        <end position="378"/>
    </location>
</feature>
<dbReference type="EMBL" id="JACGWN010000002">
    <property type="protein sequence ID" value="KAL0461081.1"/>
    <property type="molecule type" value="Genomic_DNA"/>
</dbReference>
<dbReference type="InterPro" id="IPR035979">
    <property type="entry name" value="RBD_domain_sf"/>
</dbReference>
<reference evidence="4" key="1">
    <citation type="submission" date="2020-06" db="EMBL/GenBank/DDBJ databases">
        <authorList>
            <person name="Li T."/>
            <person name="Hu X."/>
            <person name="Zhang T."/>
            <person name="Song X."/>
            <person name="Zhang H."/>
            <person name="Dai N."/>
            <person name="Sheng W."/>
            <person name="Hou X."/>
            <person name="Wei L."/>
        </authorList>
    </citation>
    <scope>NUCLEOTIDE SEQUENCE</scope>
    <source>
        <strain evidence="4">KEN1</strain>
        <tissue evidence="4">Leaf</tissue>
    </source>
</reference>
<sequence length="378" mass="40081">MDSSSDEGKIFIGGIGWDTTEERLKDHFSRYGEVSHTMIMRDRITAHPRGFGFVVFSDPSVIPSVLQQTHTIDGRTVEAKRAMSREQQQTLKSGSTSSAGGNFGGEYFQDFGNVTDVVIMYDPNTGRPRGFGFITFTTEDAVDRVLHKTFHEVTGKLVEVKRALPKDSVSGAGARGSYKGYGSYNSSSRMFGGQMGSNRFMQATTGGYPPYSGYGGSSYGYIGNSNSAYSAYGGYGVGAYGSANSGYTSPAGVYGSASSPNTNFSKNQWRSQTGGYGASGYNQTPSYGASVPWRNPSRSSPGGYGPAGRSPSGASRYVNKGYNYNSYGGTHNSNEYAGADAAAAGHQSGNGSYVGRTYGNNNSNGSSGRPDARWNSDA</sequence>
<dbReference type="PROSITE" id="PS50102">
    <property type="entry name" value="RRM"/>
    <property type="match status" value="2"/>
</dbReference>
<feature type="compositionally biased region" description="Polar residues" evidence="2">
    <location>
        <begin position="260"/>
        <end position="273"/>
    </location>
</feature>
<evidence type="ECO:0000259" key="3">
    <source>
        <dbReference type="PROSITE" id="PS50102"/>
    </source>
</evidence>
<feature type="domain" description="RRM" evidence="3">
    <location>
        <begin position="8"/>
        <end position="84"/>
    </location>
</feature>
<dbReference type="InterPro" id="IPR000504">
    <property type="entry name" value="RRM_dom"/>
</dbReference>
<gene>
    <name evidence="4" type="ORF">Slati_0735300</name>
</gene>
<evidence type="ECO:0000313" key="4">
    <source>
        <dbReference type="EMBL" id="KAL0461081.1"/>
    </source>
</evidence>
<dbReference type="InterPro" id="IPR012677">
    <property type="entry name" value="Nucleotide-bd_a/b_plait_sf"/>
</dbReference>
<organism evidence="4">
    <name type="scientific">Sesamum latifolium</name>
    <dbReference type="NCBI Taxonomy" id="2727402"/>
    <lineage>
        <taxon>Eukaryota</taxon>
        <taxon>Viridiplantae</taxon>
        <taxon>Streptophyta</taxon>
        <taxon>Embryophyta</taxon>
        <taxon>Tracheophyta</taxon>
        <taxon>Spermatophyta</taxon>
        <taxon>Magnoliopsida</taxon>
        <taxon>eudicotyledons</taxon>
        <taxon>Gunneridae</taxon>
        <taxon>Pentapetalae</taxon>
        <taxon>asterids</taxon>
        <taxon>lamiids</taxon>
        <taxon>Lamiales</taxon>
        <taxon>Pedaliaceae</taxon>
        <taxon>Sesamum</taxon>
    </lineage>
</organism>
<dbReference type="Gene3D" id="3.30.70.330">
    <property type="match status" value="2"/>
</dbReference>
<feature type="compositionally biased region" description="Low complexity" evidence="2">
    <location>
        <begin position="359"/>
        <end position="368"/>
    </location>
</feature>
<dbReference type="PANTHER" id="PTHR48035">
    <property type="entry name" value="HETEROGENEOUS NUCLEAR RIBONUCLEOPROTEIN 1"/>
    <property type="match status" value="1"/>
</dbReference>
<proteinExistence type="predicted"/>
<dbReference type="AlphaFoldDB" id="A0AAW2Y5J0"/>
<evidence type="ECO:0000256" key="1">
    <source>
        <dbReference type="PROSITE-ProRule" id="PRU00176"/>
    </source>
</evidence>